<evidence type="ECO:0008006" key="2">
    <source>
        <dbReference type="Google" id="ProtNLM"/>
    </source>
</evidence>
<dbReference type="AlphaFoldDB" id="A0A6C0IAB5"/>
<proteinExistence type="predicted"/>
<organism evidence="1">
    <name type="scientific">viral metagenome</name>
    <dbReference type="NCBI Taxonomy" id="1070528"/>
    <lineage>
        <taxon>unclassified sequences</taxon>
        <taxon>metagenomes</taxon>
        <taxon>organismal metagenomes</taxon>
    </lineage>
</organism>
<sequence length="127" mass="14881">MNKTLIGTPNYVSLNVHKGCEPSRRDDLESCLYVMIYMLFGKFFSTAQPLVKEKDANPLKTLILKKEQLTNIPKFLTTAINYVRTLKFEDEPDYKYIIRIFTELLLEEGELNGEEDEEDIEGEYEWC</sequence>
<dbReference type="InterPro" id="IPR011009">
    <property type="entry name" value="Kinase-like_dom_sf"/>
</dbReference>
<reference evidence="1" key="1">
    <citation type="journal article" date="2020" name="Nature">
        <title>Giant virus diversity and host interactions through global metagenomics.</title>
        <authorList>
            <person name="Schulz F."/>
            <person name="Roux S."/>
            <person name="Paez-Espino D."/>
            <person name="Jungbluth S."/>
            <person name="Walsh D.A."/>
            <person name="Denef V.J."/>
            <person name="McMahon K.D."/>
            <person name="Konstantinidis K.T."/>
            <person name="Eloe-Fadrosh E.A."/>
            <person name="Kyrpides N.C."/>
            <person name="Woyke T."/>
        </authorList>
    </citation>
    <scope>NUCLEOTIDE SEQUENCE</scope>
    <source>
        <strain evidence="1">GVMAG-M-3300023184-51</strain>
    </source>
</reference>
<dbReference type="PANTHER" id="PTHR11909">
    <property type="entry name" value="CASEIN KINASE-RELATED"/>
    <property type="match status" value="1"/>
</dbReference>
<protein>
    <recommendedName>
        <fullName evidence="2">Protein kinase domain-containing protein</fullName>
    </recommendedName>
</protein>
<accession>A0A6C0IAB5</accession>
<name>A0A6C0IAB5_9ZZZZ</name>
<dbReference type="InterPro" id="IPR050235">
    <property type="entry name" value="CK1_Ser-Thr_kinase"/>
</dbReference>
<dbReference type="Gene3D" id="1.10.510.10">
    <property type="entry name" value="Transferase(Phosphotransferase) domain 1"/>
    <property type="match status" value="1"/>
</dbReference>
<dbReference type="EMBL" id="MN740129">
    <property type="protein sequence ID" value="QHT88973.1"/>
    <property type="molecule type" value="Genomic_DNA"/>
</dbReference>
<evidence type="ECO:0000313" key="1">
    <source>
        <dbReference type="EMBL" id="QHT88973.1"/>
    </source>
</evidence>
<dbReference type="SUPFAM" id="SSF56112">
    <property type="entry name" value="Protein kinase-like (PK-like)"/>
    <property type="match status" value="1"/>
</dbReference>